<gene>
    <name evidence="4" type="ORF">GCM10008932_00330</name>
</gene>
<keyword evidence="1" id="KW-0547">Nucleotide-binding</keyword>
<dbReference type="InterPro" id="IPR017871">
    <property type="entry name" value="ABC_transporter-like_CS"/>
</dbReference>
<dbReference type="InterPro" id="IPR027417">
    <property type="entry name" value="P-loop_NTPase"/>
</dbReference>
<evidence type="ECO:0000256" key="1">
    <source>
        <dbReference type="ARBA" id="ARBA00022741"/>
    </source>
</evidence>
<dbReference type="EMBL" id="BAAACW010000005">
    <property type="protein sequence ID" value="GAA0351086.1"/>
    <property type="molecule type" value="Genomic_DNA"/>
</dbReference>
<organism evidence="4 5">
    <name type="scientific">Alkalibacterium iburiense</name>
    <dbReference type="NCBI Taxonomy" id="290589"/>
    <lineage>
        <taxon>Bacteria</taxon>
        <taxon>Bacillati</taxon>
        <taxon>Bacillota</taxon>
        <taxon>Bacilli</taxon>
        <taxon>Lactobacillales</taxon>
        <taxon>Carnobacteriaceae</taxon>
        <taxon>Alkalibacterium</taxon>
    </lineage>
</organism>
<dbReference type="InterPro" id="IPR003593">
    <property type="entry name" value="AAA+_ATPase"/>
</dbReference>
<dbReference type="InterPro" id="IPR003439">
    <property type="entry name" value="ABC_transporter-like_ATP-bd"/>
</dbReference>
<dbReference type="SUPFAM" id="SSF52540">
    <property type="entry name" value="P-loop containing nucleoside triphosphate hydrolases"/>
    <property type="match status" value="1"/>
</dbReference>
<evidence type="ECO:0000256" key="2">
    <source>
        <dbReference type="ARBA" id="ARBA00022840"/>
    </source>
</evidence>
<sequence>MSDVEIKHVYKKYGNQSVLTNVSFEIESGERFGLIGPNGAGKSTLIDVMTGLTPMNSGDIYVDGKHVPKDMVHIREQIGLVPQDIALMKELNAPSNLEYFGGLYGLSGKLLRSRIEEALEIVGLENQKKKAVKTFSGGMQRRLNIAAGILHRPKLLILDEPTVGVDPQSRNKIFEFIKYMNEEYKTTVLYTSHYMEEVEALCDRLFILDNGESRVRVTGRNQANGSRQCEVAH</sequence>
<dbReference type="Gene3D" id="3.40.50.300">
    <property type="entry name" value="P-loop containing nucleotide triphosphate hydrolases"/>
    <property type="match status" value="1"/>
</dbReference>
<dbReference type="Proteomes" id="UP001501166">
    <property type="component" value="Unassembled WGS sequence"/>
</dbReference>
<proteinExistence type="predicted"/>
<dbReference type="PROSITE" id="PS00211">
    <property type="entry name" value="ABC_TRANSPORTER_1"/>
    <property type="match status" value="1"/>
</dbReference>
<dbReference type="SMART" id="SM00382">
    <property type="entry name" value="AAA"/>
    <property type="match status" value="1"/>
</dbReference>
<reference evidence="4 5" key="1">
    <citation type="journal article" date="2019" name="Int. J. Syst. Evol. Microbiol.">
        <title>The Global Catalogue of Microorganisms (GCM) 10K type strain sequencing project: providing services to taxonomists for standard genome sequencing and annotation.</title>
        <authorList>
            <consortium name="The Broad Institute Genomics Platform"/>
            <consortium name="The Broad Institute Genome Sequencing Center for Infectious Disease"/>
            <person name="Wu L."/>
            <person name="Ma J."/>
        </authorList>
    </citation>
    <scope>NUCLEOTIDE SEQUENCE [LARGE SCALE GENOMIC DNA]</scope>
    <source>
        <strain evidence="4 5">JCM 12662</strain>
    </source>
</reference>
<evidence type="ECO:0000259" key="3">
    <source>
        <dbReference type="PROSITE" id="PS50893"/>
    </source>
</evidence>
<dbReference type="PROSITE" id="PS50893">
    <property type="entry name" value="ABC_TRANSPORTER_2"/>
    <property type="match status" value="1"/>
</dbReference>
<feature type="domain" description="ABC transporter" evidence="3">
    <location>
        <begin position="4"/>
        <end position="231"/>
    </location>
</feature>
<protein>
    <recommendedName>
        <fullName evidence="3">ABC transporter domain-containing protein</fullName>
    </recommendedName>
</protein>
<keyword evidence="2" id="KW-0067">ATP-binding</keyword>
<evidence type="ECO:0000313" key="4">
    <source>
        <dbReference type="EMBL" id="GAA0351086.1"/>
    </source>
</evidence>
<dbReference type="Pfam" id="PF00005">
    <property type="entry name" value="ABC_tran"/>
    <property type="match status" value="1"/>
</dbReference>
<accession>A0ABN0X099</accession>
<comment type="caution">
    <text evidence="4">The sequence shown here is derived from an EMBL/GenBank/DDBJ whole genome shotgun (WGS) entry which is preliminary data.</text>
</comment>
<evidence type="ECO:0000313" key="5">
    <source>
        <dbReference type="Proteomes" id="UP001501166"/>
    </source>
</evidence>
<keyword evidence="5" id="KW-1185">Reference proteome</keyword>
<dbReference type="RefSeq" id="WP_343752764.1">
    <property type="nucleotide sequence ID" value="NZ_BAAACW010000005.1"/>
</dbReference>
<dbReference type="PANTHER" id="PTHR43582:SF2">
    <property type="entry name" value="LINEARMYCIN RESISTANCE ATP-BINDING PROTEIN LNRL"/>
    <property type="match status" value="1"/>
</dbReference>
<name>A0ABN0X099_9LACT</name>
<dbReference type="PANTHER" id="PTHR43582">
    <property type="entry name" value="LINEARMYCIN RESISTANCE ATP-BINDING PROTEIN LNRL"/>
    <property type="match status" value="1"/>
</dbReference>